<organism evidence="2 3">
    <name type="scientific">Trichostrongylus colubriformis</name>
    <name type="common">Black scour worm</name>
    <dbReference type="NCBI Taxonomy" id="6319"/>
    <lineage>
        <taxon>Eukaryota</taxon>
        <taxon>Metazoa</taxon>
        <taxon>Ecdysozoa</taxon>
        <taxon>Nematoda</taxon>
        <taxon>Chromadorea</taxon>
        <taxon>Rhabditida</taxon>
        <taxon>Rhabditina</taxon>
        <taxon>Rhabditomorpha</taxon>
        <taxon>Strongyloidea</taxon>
        <taxon>Trichostrongylidae</taxon>
        <taxon>Trichostrongylus</taxon>
    </lineage>
</organism>
<evidence type="ECO:0000256" key="1">
    <source>
        <dbReference type="SAM" id="Phobius"/>
    </source>
</evidence>
<feature type="transmembrane region" description="Helical" evidence="1">
    <location>
        <begin position="20"/>
        <end position="39"/>
    </location>
</feature>
<dbReference type="Proteomes" id="UP001331761">
    <property type="component" value="Unassembled WGS sequence"/>
</dbReference>
<keyword evidence="1" id="KW-1133">Transmembrane helix</keyword>
<evidence type="ECO:0000313" key="3">
    <source>
        <dbReference type="Proteomes" id="UP001331761"/>
    </source>
</evidence>
<dbReference type="AlphaFoldDB" id="A0AAN8GC22"/>
<protein>
    <submittedName>
        <fullName evidence="2">Uncharacterized protein</fullName>
    </submittedName>
</protein>
<keyword evidence="3" id="KW-1185">Reference proteome</keyword>
<proteinExistence type="predicted"/>
<comment type="caution">
    <text evidence="2">The sequence shown here is derived from an EMBL/GenBank/DDBJ whole genome shotgun (WGS) entry which is preliminary data.</text>
</comment>
<name>A0AAN8GC22_TRICO</name>
<evidence type="ECO:0000313" key="2">
    <source>
        <dbReference type="EMBL" id="KAK5986248.1"/>
    </source>
</evidence>
<gene>
    <name evidence="2" type="ORF">GCK32_021295</name>
</gene>
<dbReference type="EMBL" id="WIXE01000842">
    <property type="protein sequence ID" value="KAK5986248.1"/>
    <property type="molecule type" value="Genomic_DNA"/>
</dbReference>
<reference evidence="2 3" key="1">
    <citation type="submission" date="2019-10" db="EMBL/GenBank/DDBJ databases">
        <title>Assembly and Annotation for the nematode Trichostrongylus colubriformis.</title>
        <authorList>
            <person name="Martin J."/>
        </authorList>
    </citation>
    <scope>NUCLEOTIDE SEQUENCE [LARGE SCALE GENOMIC DNA]</scope>
    <source>
        <strain evidence="2">G859</strain>
        <tissue evidence="2">Whole worm</tissue>
    </source>
</reference>
<sequence>MLFSKAFGRLGSIVGSSPLKYFIASVVIFALSVLLLVILPPEIRLSFSQGYTTPDAPSIRELKTHVDFFGNKVCKLFLQFFYALG</sequence>
<keyword evidence="1" id="KW-0472">Membrane</keyword>
<keyword evidence="1" id="KW-0812">Transmembrane</keyword>
<accession>A0AAN8GC22</accession>